<dbReference type="Pfam" id="PF02350">
    <property type="entry name" value="Epimerase_2"/>
    <property type="match status" value="1"/>
</dbReference>
<proteinExistence type="inferred from homology"/>
<dbReference type="eggNOG" id="COG0381">
    <property type="taxonomic scope" value="Bacteria"/>
</dbReference>
<dbReference type="STRING" id="1304275.C41B8_07372"/>
<dbReference type="Proteomes" id="UP000028302">
    <property type="component" value="Unassembled WGS sequence"/>
</dbReference>
<accession>A0A084IMB4</accession>
<dbReference type="CDD" id="cd03786">
    <property type="entry name" value="GTB_UDP-GlcNAc_2-Epimerase"/>
    <property type="match status" value="1"/>
</dbReference>
<dbReference type="EMBL" id="APNK01000008">
    <property type="protein sequence ID" value="KEZ77848.1"/>
    <property type="molecule type" value="Genomic_DNA"/>
</dbReference>
<dbReference type="InterPro" id="IPR003331">
    <property type="entry name" value="UDP_GlcNAc_Epimerase_2_dom"/>
</dbReference>
<dbReference type="AlphaFoldDB" id="A0A084IMB4"/>
<evidence type="ECO:0000259" key="2">
    <source>
        <dbReference type="Pfam" id="PF02350"/>
    </source>
</evidence>
<protein>
    <submittedName>
        <fullName evidence="3">UDP-N-acetylglucosamine 2-epimerase</fullName>
    </submittedName>
</protein>
<dbReference type="PATRIC" id="fig|1304275.5.peg.1506"/>
<dbReference type="PANTHER" id="PTHR43174">
    <property type="entry name" value="UDP-N-ACETYLGLUCOSAMINE 2-EPIMERASE"/>
    <property type="match status" value="1"/>
</dbReference>
<comment type="similarity">
    <text evidence="1">Belongs to the UDP-N-acetylglucosamine 2-epimerase family.</text>
</comment>
<sequence length="365" mass="40031">MAKVDLIAAARPNFMKVAPLHRILRNDDDIDVRLVHTGQHYDANMSQAFFRDFSLPEPDINLGIGSGTHAEQTGRTLIAYERACIDNRPDWVIVVGDVNATLACSLAASKIGVRIGHVEAGLRSRDRAMPEEVNRILTDAIADVLWTPSQDASDNLRSEGIPEGRIELVGNVMIDTFELMRTRIEAAHAREALSLVSGDYAVVTLHRPSNVDDPSKLAILVKGLSRISADLPLVFPVHPRTRLRLEQAGLWQAMQAEPGIQLIEPQGYIDFMNLLTGAALAITDSGGMQEETSYLGIPCLTVRDNTERPVTLTHGTNRLVRAVDLVEAARSAAVGGRKPRAHHHPPPFWDGRAAERIVASLRQRA</sequence>
<dbReference type="PANTHER" id="PTHR43174:SF1">
    <property type="entry name" value="UDP-N-ACETYLGLUCOSAMINE 2-EPIMERASE"/>
    <property type="match status" value="1"/>
</dbReference>
<dbReference type="GO" id="GO:0016853">
    <property type="term" value="F:isomerase activity"/>
    <property type="evidence" value="ECO:0007669"/>
    <property type="project" value="UniProtKB-KW"/>
</dbReference>
<dbReference type="SUPFAM" id="SSF53756">
    <property type="entry name" value="UDP-Glycosyltransferase/glycogen phosphorylase"/>
    <property type="match status" value="1"/>
</dbReference>
<keyword evidence="1" id="KW-0413">Isomerase</keyword>
<reference evidence="3 4" key="1">
    <citation type="submission" date="2013-03" db="EMBL/GenBank/DDBJ databases">
        <title>Salinisphaera hydrothermalis C41B8 Genome Sequencing.</title>
        <authorList>
            <person name="Li C."/>
            <person name="Lai Q."/>
            <person name="Shao Z."/>
        </authorList>
    </citation>
    <scope>NUCLEOTIDE SEQUENCE [LARGE SCALE GENOMIC DNA]</scope>
    <source>
        <strain evidence="3 4">C41B8</strain>
    </source>
</reference>
<dbReference type="Gene3D" id="3.40.50.2000">
    <property type="entry name" value="Glycogen Phosphorylase B"/>
    <property type="match status" value="2"/>
</dbReference>
<evidence type="ECO:0000256" key="1">
    <source>
        <dbReference type="RuleBase" id="RU003513"/>
    </source>
</evidence>
<keyword evidence="4" id="KW-1185">Reference proteome</keyword>
<gene>
    <name evidence="3" type="ORF">C41B8_07372</name>
</gene>
<comment type="caution">
    <text evidence="3">The sequence shown here is derived from an EMBL/GenBank/DDBJ whole genome shotgun (WGS) entry which is preliminary data.</text>
</comment>
<name>A0A084IMB4_SALHC</name>
<dbReference type="InterPro" id="IPR029767">
    <property type="entry name" value="WecB-like"/>
</dbReference>
<feature type="domain" description="UDP-N-acetylglucosamine 2-epimerase" evidence="2">
    <location>
        <begin position="24"/>
        <end position="361"/>
    </location>
</feature>
<dbReference type="NCBIfam" id="TIGR00236">
    <property type="entry name" value="wecB"/>
    <property type="match status" value="1"/>
</dbReference>
<evidence type="ECO:0000313" key="4">
    <source>
        <dbReference type="Proteomes" id="UP000028302"/>
    </source>
</evidence>
<evidence type="ECO:0000313" key="3">
    <source>
        <dbReference type="EMBL" id="KEZ77848.1"/>
    </source>
</evidence>
<organism evidence="3 4">
    <name type="scientific">Salinisphaera hydrothermalis (strain C41B8)</name>
    <dbReference type="NCBI Taxonomy" id="1304275"/>
    <lineage>
        <taxon>Bacteria</taxon>
        <taxon>Pseudomonadati</taxon>
        <taxon>Pseudomonadota</taxon>
        <taxon>Gammaproteobacteria</taxon>
        <taxon>Salinisphaerales</taxon>
        <taxon>Salinisphaeraceae</taxon>
        <taxon>Salinisphaera</taxon>
    </lineage>
</organism>